<dbReference type="PIRSF" id="PIRSF030820">
    <property type="entry name" value="UCP030820"/>
    <property type="match status" value="1"/>
</dbReference>
<reference evidence="2" key="1">
    <citation type="submission" date="2017-09" db="EMBL/GenBank/DDBJ databases">
        <title>Genome sequence of Nannocystis excedens DSM 71.</title>
        <authorList>
            <person name="Blom J."/>
        </authorList>
    </citation>
    <scope>NUCLEOTIDE SEQUENCE [LARGE SCALE GENOMIC DNA]</scope>
    <source>
        <strain evidence="2">type strain: E19</strain>
    </source>
</reference>
<evidence type="ECO:0008006" key="3">
    <source>
        <dbReference type="Google" id="ProtNLM"/>
    </source>
</evidence>
<dbReference type="EMBL" id="LT960614">
    <property type="protein sequence ID" value="SON54451.1"/>
    <property type="molecule type" value="Genomic_DNA"/>
</dbReference>
<organism evidence="1 2">
    <name type="scientific">Hartmannibacter diazotrophicus</name>
    <dbReference type="NCBI Taxonomy" id="1482074"/>
    <lineage>
        <taxon>Bacteria</taxon>
        <taxon>Pseudomonadati</taxon>
        <taxon>Pseudomonadota</taxon>
        <taxon>Alphaproteobacteria</taxon>
        <taxon>Hyphomicrobiales</taxon>
        <taxon>Pleomorphomonadaceae</taxon>
        <taxon>Hartmannibacter</taxon>
    </lineage>
</organism>
<dbReference type="InterPro" id="IPR008318">
    <property type="entry name" value="UCP030820"/>
</dbReference>
<sequence length="187" mass="20614">MTIAMTKIEADTLPASDAGSDVFRDGAFVADDWTILADDAEIPSEGRVFLPLARFLETVESLEGDNRPVGVVLQPGERTDALAPYLDRVAAIALVFPKFADGRAYSHANLLRDKYGYQGTLRAVGDVLIDQIGPMRRVGFSEFKVVNEPTRKALVEGHDPEVKLYYQPAVRKEPPAGTRPWMRKAPD</sequence>
<name>A0A2C9D3S7_9HYPH</name>
<gene>
    <name evidence="1" type="ORF">HDIA_0910</name>
</gene>
<dbReference type="KEGG" id="hdi:HDIA_0910"/>
<dbReference type="Proteomes" id="UP000223606">
    <property type="component" value="Chromosome 1"/>
</dbReference>
<protein>
    <recommendedName>
        <fullName evidence="3">Oxidoreductase</fullName>
    </recommendedName>
</protein>
<dbReference type="Pfam" id="PF06073">
    <property type="entry name" value="DUF934"/>
    <property type="match status" value="1"/>
</dbReference>
<keyword evidence="2" id="KW-1185">Reference proteome</keyword>
<evidence type="ECO:0000313" key="1">
    <source>
        <dbReference type="EMBL" id="SON54451.1"/>
    </source>
</evidence>
<evidence type="ECO:0000313" key="2">
    <source>
        <dbReference type="Proteomes" id="UP000223606"/>
    </source>
</evidence>
<proteinExistence type="predicted"/>
<accession>A0A2C9D3S7</accession>
<dbReference type="AlphaFoldDB" id="A0A2C9D3S7"/>